<sequence length="258" mass="28305">MTKARSSDGAGAPSGSQTLLRGLDLLEAVSRESMALPDLSRVLGLNRSTAHRLASALVDRGYLRFIPRTGYMLGPKLLEMGFAARQQIDLPRIARPHLEALSDATEDTVHLGVLDRDKALYLDKIPGRRRIEIGSRVGERHPLCSTGLGKSLILDCSEAEQRAFFEGQSWGALKPDFETWRAAMRDYAAGGYSLDLEENEDRIRCVGAPIRNETGAIVASISLSSVAQYMSDARMRELVHRVRDTAAAISRDIGWPGD</sequence>
<dbReference type="SUPFAM" id="SSF55781">
    <property type="entry name" value="GAF domain-like"/>
    <property type="match status" value="1"/>
</dbReference>
<evidence type="ECO:0000313" key="7">
    <source>
        <dbReference type="Proteomes" id="UP000249066"/>
    </source>
</evidence>
<comment type="caution">
    <text evidence="6">The sequence shown here is derived from an EMBL/GenBank/DDBJ whole genome shotgun (WGS) entry which is preliminary data.</text>
</comment>
<dbReference type="Pfam" id="PF01614">
    <property type="entry name" value="IclR_C"/>
    <property type="match status" value="1"/>
</dbReference>
<dbReference type="InterPro" id="IPR005471">
    <property type="entry name" value="Tscrpt_reg_IclR_N"/>
</dbReference>
<keyword evidence="2" id="KW-0238">DNA-binding</keyword>
<reference evidence="6 7" key="1">
    <citation type="submission" date="2017-08" db="EMBL/GenBank/DDBJ databases">
        <title>Infants hospitalized years apart are colonized by the same room-sourced microbial strains.</title>
        <authorList>
            <person name="Brooks B."/>
            <person name="Olm M.R."/>
            <person name="Firek B.A."/>
            <person name="Baker R."/>
            <person name="Thomas B.C."/>
            <person name="Morowitz M.J."/>
            <person name="Banfield J.F."/>
        </authorList>
    </citation>
    <scope>NUCLEOTIDE SEQUENCE [LARGE SCALE GENOMIC DNA]</scope>
    <source>
        <strain evidence="6">S2_018_000_R2_101</strain>
    </source>
</reference>
<evidence type="ECO:0000313" key="6">
    <source>
        <dbReference type="EMBL" id="PZO88046.1"/>
    </source>
</evidence>
<dbReference type="InterPro" id="IPR029016">
    <property type="entry name" value="GAF-like_dom_sf"/>
</dbReference>
<dbReference type="EMBL" id="QFNN01000104">
    <property type="protein sequence ID" value="PZO88046.1"/>
    <property type="molecule type" value="Genomic_DNA"/>
</dbReference>
<dbReference type="PROSITE" id="PS51078">
    <property type="entry name" value="ICLR_ED"/>
    <property type="match status" value="1"/>
</dbReference>
<dbReference type="PANTHER" id="PTHR30136:SF24">
    <property type="entry name" value="HTH-TYPE TRANSCRIPTIONAL REPRESSOR ALLR"/>
    <property type="match status" value="1"/>
</dbReference>
<feature type="domain" description="IclR-ED" evidence="5">
    <location>
        <begin position="76"/>
        <end position="255"/>
    </location>
</feature>
<dbReference type="GO" id="GO:0003700">
    <property type="term" value="F:DNA-binding transcription factor activity"/>
    <property type="evidence" value="ECO:0007669"/>
    <property type="project" value="TreeGrafter"/>
</dbReference>
<dbReference type="InterPro" id="IPR036388">
    <property type="entry name" value="WH-like_DNA-bd_sf"/>
</dbReference>
<dbReference type="Gene3D" id="3.30.450.40">
    <property type="match status" value="1"/>
</dbReference>
<dbReference type="InterPro" id="IPR050707">
    <property type="entry name" value="HTH_MetabolicPath_Reg"/>
</dbReference>
<dbReference type="SUPFAM" id="SSF46785">
    <property type="entry name" value="Winged helix' DNA-binding domain"/>
    <property type="match status" value="1"/>
</dbReference>
<dbReference type="GO" id="GO:0003677">
    <property type="term" value="F:DNA binding"/>
    <property type="evidence" value="ECO:0007669"/>
    <property type="project" value="UniProtKB-KW"/>
</dbReference>
<dbReference type="AlphaFoldDB" id="A0A2W5A3D6"/>
<protein>
    <submittedName>
        <fullName evidence="6">Transcriptional regulator</fullName>
    </submittedName>
</protein>
<dbReference type="SMART" id="SM00346">
    <property type="entry name" value="HTH_ICLR"/>
    <property type="match status" value="1"/>
</dbReference>
<evidence type="ECO:0000256" key="2">
    <source>
        <dbReference type="ARBA" id="ARBA00023125"/>
    </source>
</evidence>
<proteinExistence type="predicted"/>
<name>A0A2W5A3D6_9SPHN</name>
<evidence type="ECO:0000256" key="1">
    <source>
        <dbReference type="ARBA" id="ARBA00023015"/>
    </source>
</evidence>
<dbReference type="InterPro" id="IPR014757">
    <property type="entry name" value="Tscrpt_reg_IclR_C"/>
</dbReference>
<dbReference type="InterPro" id="IPR036390">
    <property type="entry name" value="WH_DNA-bd_sf"/>
</dbReference>
<feature type="domain" description="HTH iclR-type" evidence="4">
    <location>
        <begin position="16"/>
        <end position="75"/>
    </location>
</feature>
<dbReference type="GO" id="GO:0045892">
    <property type="term" value="P:negative regulation of DNA-templated transcription"/>
    <property type="evidence" value="ECO:0007669"/>
    <property type="project" value="TreeGrafter"/>
</dbReference>
<accession>A0A2W5A3D6</accession>
<evidence type="ECO:0000256" key="3">
    <source>
        <dbReference type="ARBA" id="ARBA00023163"/>
    </source>
</evidence>
<keyword evidence="3" id="KW-0804">Transcription</keyword>
<dbReference type="PANTHER" id="PTHR30136">
    <property type="entry name" value="HELIX-TURN-HELIX TRANSCRIPTIONAL REGULATOR, ICLR FAMILY"/>
    <property type="match status" value="1"/>
</dbReference>
<organism evidence="6 7">
    <name type="scientific">Sphingomonas sanxanigenens</name>
    <dbReference type="NCBI Taxonomy" id="397260"/>
    <lineage>
        <taxon>Bacteria</taxon>
        <taxon>Pseudomonadati</taxon>
        <taxon>Pseudomonadota</taxon>
        <taxon>Alphaproteobacteria</taxon>
        <taxon>Sphingomonadales</taxon>
        <taxon>Sphingomonadaceae</taxon>
        <taxon>Sphingomonas</taxon>
    </lineage>
</organism>
<dbReference type="Proteomes" id="UP000249066">
    <property type="component" value="Unassembled WGS sequence"/>
</dbReference>
<keyword evidence="1" id="KW-0805">Transcription regulation</keyword>
<dbReference type="PROSITE" id="PS51077">
    <property type="entry name" value="HTH_ICLR"/>
    <property type="match status" value="1"/>
</dbReference>
<gene>
    <name evidence="6" type="ORF">DI623_13505</name>
</gene>
<evidence type="ECO:0000259" key="4">
    <source>
        <dbReference type="PROSITE" id="PS51077"/>
    </source>
</evidence>
<evidence type="ECO:0000259" key="5">
    <source>
        <dbReference type="PROSITE" id="PS51078"/>
    </source>
</evidence>
<dbReference type="Gene3D" id="1.10.10.10">
    <property type="entry name" value="Winged helix-like DNA-binding domain superfamily/Winged helix DNA-binding domain"/>
    <property type="match status" value="1"/>
</dbReference>
<dbReference type="Pfam" id="PF09339">
    <property type="entry name" value="HTH_IclR"/>
    <property type="match status" value="1"/>
</dbReference>